<keyword evidence="2" id="KW-1185">Reference proteome</keyword>
<evidence type="ECO:0000313" key="1">
    <source>
        <dbReference type="EMBL" id="MEJ1091956.1"/>
    </source>
</evidence>
<gene>
    <name evidence="1" type="ORF">WDU93_09640</name>
</gene>
<evidence type="ECO:0000313" key="2">
    <source>
        <dbReference type="Proteomes" id="UP001366085"/>
    </source>
</evidence>
<dbReference type="Proteomes" id="UP001366085">
    <property type="component" value="Unassembled WGS sequence"/>
</dbReference>
<proteinExistence type="predicted"/>
<accession>A0ABU8LKV1</accession>
<comment type="caution">
    <text evidence="1">The sequence shown here is derived from an EMBL/GenBank/DDBJ whole genome shotgun (WGS) entry which is preliminary data.</text>
</comment>
<protein>
    <submittedName>
        <fullName evidence="1">Uncharacterized protein</fullName>
    </submittedName>
</protein>
<reference evidence="1 2" key="1">
    <citation type="submission" date="2024-02" db="EMBL/GenBank/DDBJ databases">
        <authorList>
            <person name="Saticioglu I.B."/>
        </authorList>
    </citation>
    <scope>NUCLEOTIDE SEQUENCE [LARGE SCALE GENOMIC DNA]</scope>
    <source>
        <strain evidence="1 2">Mu-43</strain>
    </source>
</reference>
<dbReference type="EMBL" id="JBBDGN010000008">
    <property type="protein sequence ID" value="MEJ1091956.1"/>
    <property type="molecule type" value="Genomic_DNA"/>
</dbReference>
<organism evidence="1 2">
    <name type="scientific">Microbacterium istanbulense</name>
    <dbReference type="NCBI Taxonomy" id="3122049"/>
    <lineage>
        <taxon>Bacteria</taxon>
        <taxon>Bacillati</taxon>
        <taxon>Actinomycetota</taxon>
        <taxon>Actinomycetes</taxon>
        <taxon>Micrococcales</taxon>
        <taxon>Microbacteriaceae</taxon>
        <taxon>Microbacterium</taxon>
    </lineage>
</organism>
<name>A0ABU8LKV1_9MICO</name>
<dbReference type="RefSeq" id="WP_337319977.1">
    <property type="nucleotide sequence ID" value="NZ_JBBDGN010000008.1"/>
</dbReference>
<sequence>MTTDDIRLNGTEREMRALIAESEHNRRTNPALEAERYRPTEWTPEMERELVERVHGDERARIDRLIAEHNEAQRHR</sequence>